<comment type="similarity">
    <text evidence="3">Belongs to the class-III pyridoxal-phosphate-dependent aminotransferase family.</text>
</comment>
<dbReference type="AlphaFoldDB" id="A0AAW5TC34"/>
<evidence type="ECO:0000256" key="3">
    <source>
        <dbReference type="RuleBase" id="RU003560"/>
    </source>
</evidence>
<dbReference type="EMBL" id="JACKVC010000021">
    <property type="protein sequence ID" value="MCV7391834.1"/>
    <property type="molecule type" value="Genomic_DNA"/>
</dbReference>
<dbReference type="PANTHER" id="PTHR43713">
    <property type="entry name" value="GLUTAMATE-1-SEMIALDEHYDE 2,1-AMINOMUTASE"/>
    <property type="match status" value="1"/>
</dbReference>
<keyword evidence="4" id="KW-0808">Transferase</keyword>
<evidence type="ECO:0000313" key="6">
    <source>
        <dbReference type="Proteomes" id="UP001141659"/>
    </source>
</evidence>
<keyword evidence="2 3" id="KW-0663">Pyridoxal phosphate</keyword>
<keyword evidence="7" id="KW-1185">Reference proteome</keyword>
<gene>
    <name evidence="5" type="ORF">ABFW12_09275</name>
    <name evidence="4" type="ORF">H5P34_27615</name>
</gene>
<reference evidence="4" key="2">
    <citation type="journal article" date="2022" name="BMC Genomics">
        <title>Comparative genome analysis of mycobacteria focusing on tRNA and non-coding RNA.</title>
        <authorList>
            <person name="Behra P.R.K."/>
            <person name="Pettersson B.M.F."/>
            <person name="Ramesh M."/>
            <person name="Das S."/>
            <person name="Dasgupta S."/>
            <person name="Kirsebom L.A."/>
        </authorList>
    </citation>
    <scope>NUCLEOTIDE SEQUENCE</scope>
    <source>
        <strain evidence="4">DSM 44242</strain>
    </source>
</reference>
<dbReference type="Pfam" id="PF00202">
    <property type="entry name" value="Aminotran_3"/>
    <property type="match status" value="1"/>
</dbReference>
<protein>
    <submittedName>
        <fullName evidence="4">Aminotransferase class III-fold pyridoxal phosphate-dependent enzyme</fullName>
    </submittedName>
</protein>
<dbReference type="SUPFAM" id="SSF53383">
    <property type="entry name" value="PLP-dependent transferases"/>
    <property type="match status" value="1"/>
</dbReference>
<evidence type="ECO:0000256" key="2">
    <source>
        <dbReference type="ARBA" id="ARBA00022898"/>
    </source>
</evidence>
<organism evidence="4 6">
    <name type="scientific">Mycolicibacterium porcinum</name>
    <dbReference type="NCBI Taxonomy" id="39693"/>
    <lineage>
        <taxon>Bacteria</taxon>
        <taxon>Bacillati</taxon>
        <taxon>Actinomycetota</taxon>
        <taxon>Actinomycetes</taxon>
        <taxon>Mycobacteriales</taxon>
        <taxon>Mycobacteriaceae</taxon>
        <taxon>Mycolicibacterium</taxon>
    </lineage>
</organism>
<dbReference type="GO" id="GO:0008483">
    <property type="term" value="F:transaminase activity"/>
    <property type="evidence" value="ECO:0007669"/>
    <property type="project" value="UniProtKB-KW"/>
</dbReference>
<comment type="cofactor">
    <cofactor evidence="1">
        <name>pyridoxal 5'-phosphate</name>
        <dbReference type="ChEBI" id="CHEBI:597326"/>
    </cofactor>
</comment>
<accession>A0AAW5TC34</accession>
<name>A0AAW5TC34_9MYCO</name>
<evidence type="ECO:0000313" key="7">
    <source>
        <dbReference type="Proteomes" id="UP001558474"/>
    </source>
</evidence>
<dbReference type="Gene3D" id="3.90.1150.10">
    <property type="entry name" value="Aspartate Aminotransferase, domain 1"/>
    <property type="match status" value="1"/>
</dbReference>
<dbReference type="InterPro" id="IPR005814">
    <property type="entry name" value="Aminotrans_3"/>
</dbReference>
<dbReference type="Gene3D" id="3.40.640.10">
    <property type="entry name" value="Type I PLP-dependent aspartate aminotransferase-like (Major domain)"/>
    <property type="match status" value="1"/>
</dbReference>
<dbReference type="PROSITE" id="PS00600">
    <property type="entry name" value="AA_TRANSFER_CLASS_3"/>
    <property type="match status" value="1"/>
</dbReference>
<keyword evidence="4" id="KW-0032">Aminotransferase</keyword>
<evidence type="ECO:0000313" key="5">
    <source>
        <dbReference type="EMBL" id="MEX3738427.1"/>
    </source>
</evidence>
<sequence>MTTTTGTVNSQVPFTTRALMLDPDGLNRRLRELDCIVDLTRRQPKTIAAVSHRARTGVHNHYVDGMPRLLPMMVARAHGAHVADLDGNEFIDLDNGRGANILGHAPAVVTEAVRTALDDGLSFAAGHETETALMNLLLAAVGWAEGGFFSSSGTEATMHALKLARAHTRRPLIGMFDQCYHGHHNDVLAARLPDGTVTGSMPGIPSSVASSTVVLPYDRSAFEMIEARAAELACVIVEPVRSSWPVVDREFLLGLREVTSQHGVLLVFDEVLTGFRFRFGGALDARGPTPDLASFGKIIGGGMPIGATVGRADIIEMAVTTGEHLRDMQTRTRVLGTFCGNILSCTAGLAQLAYLRDHGDAVYATTGAAADRFAGHLQRLREEADFPIAVRRYESLVRPLFGTMGVEDFVDLVHPQRYTLAEYLWTYYLRAAGVHLPEFLYPLFTAAHDAEVMDAVCEALTASVEGLRRDGLF</sequence>
<dbReference type="Proteomes" id="UP001558474">
    <property type="component" value="Unassembled WGS sequence"/>
</dbReference>
<dbReference type="InterPro" id="IPR049704">
    <property type="entry name" value="Aminotrans_3_PPA_site"/>
</dbReference>
<comment type="caution">
    <text evidence="4">The sequence shown here is derived from an EMBL/GenBank/DDBJ whole genome shotgun (WGS) entry which is preliminary data.</text>
</comment>
<dbReference type="InterPro" id="IPR015421">
    <property type="entry name" value="PyrdxlP-dep_Trfase_major"/>
</dbReference>
<evidence type="ECO:0000313" key="4">
    <source>
        <dbReference type="EMBL" id="MCV7391834.1"/>
    </source>
</evidence>
<evidence type="ECO:0000256" key="1">
    <source>
        <dbReference type="ARBA" id="ARBA00001933"/>
    </source>
</evidence>
<dbReference type="RefSeq" id="WP_051577246.1">
    <property type="nucleotide sequence ID" value="NZ_JACKVC010000021.1"/>
</dbReference>
<reference evidence="5 7" key="3">
    <citation type="submission" date="2024-04" db="EMBL/GenBank/DDBJ databases">
        <title>Genomic Markers of Mycobacteria.</title>
        <authorList>
            <person name="Soliman M.S."/>
            <person name="Elkholy A."/>
            <person name="Soliman N.S."/>
            <person name="Abbas A."/>
            <person name="Khayrat S."/>
            <person name="Shawky S."/>
        </authorList>
    </citation>
    <scope>NUCLEOTIDE SEQUENCE [LARGE SCALE GENOMIC DNA]</scope>
    <source>
        <strain evidence="5 7">Egy-CU-AM5</strain>
    </source>
</reference>
<dbReference type="EMBL" id="JBDLOU010000014">
    <property type="protein sequence ID" value="MEX3738427.1"/>
    <property type="molecule type" value="Genomic_DNA"/>
</dbReference>
<dbReference type="InterPro" id="IPR015422">
    <property type="entry name" value="PyrdxlP-dep_Trfase_small"/>
</dbReference>
<dbReference type="Proteomes" id="UP001141659">
    <property type="component" value="Unassembled WGS sequence"/>
</dbReference>
<dbReference type="GO" id="GO:0030170">
    <property type="term" value="F:pyridoxal phosphate binding"/>
    <property type="evidence" value="ECO:0007669"/>
    <property type="project" value="InterPro"/>
</dbReference>
<dbReference type="InterPro" id="IPR015424">
    <property type="entry name" value="PyrdxlP-dep_Trfase"/>
</dbReference>
<dbReference type="PANTHER" id="PTHR43713:SF3">
    <property type="entry name" value="GLUTAMATE-1-SEMIALDEHYDE 2,1-AMINOMUTASE 1, CHLOROPLASTIC-RELATED"/>
    <property type="match status" value="1"/>
</dbReference>
<reference evidence="4" key="1">
    <citation type="submission" date="2020-07" db="EMBL/GenBank/DDBJ databases">
        <authorList>
            <person name="Pettersson B.M.F."/>
            <person name="Behra P.R.K."/>
            <person name="Ramesh M."/>
            <person name="Das S."/>
            <person name="Dasgupta S."/>
            <person name="Kirsebom L.A."/>
        </authorList>
    </citation>
    <scope>NUCLEOTIDE SEQUENCE</scope>
    <source>
        <strain evidence="4">DSM 44242</strain>
    </source>
</reference>
<proteinExistence type="inferred from homology"/>